<dbReference type="InterPro" id="IPR035907">
    <property type="entry name" value="Hppk_sf"/>
</dbReference>
<keyword evidence="7" id="KW-0289">Folate biosynthesis</keyword>
<dbReference type="PANTHER" id="PTHR43071">
    <property type="entry name" value="2-AMINO-4-HYDROXY-6-HYDROXYMETHYLDIHYDROPTERIDINE PYROPHOSPHOKINASE"/>
    <property type="match status" value="1"/>
</dbReference>
<evidence type="ECO:0000313" key="9">
    <source>
        <dbReference type="EMBL" id="SVA97688.1"/>
    </source>
</evidence>
<dbReference type="NCBIfam" id="TIGR01498">
    <property type="entry name" value="folK"/>
    <property type="match status" value="1"/>
</dbReference>
<evidence type="ECO:0000256" key="1">
    <source>
        <dbReference type="ARBA" id="ARBA00005051"/>
    </source>
</evidence>
<dbReference type="Pfam" id="PF01288">
    <property type="entry name" value="HPPK"/>
    <property type="match status" value="1"/>
</dbReference>
<comment type="pathway">
    <text evidence="1">Cofactor biosynthesis; tetrahydrofolate biosynthesis; 2-amino-4-hydroxy-6-hydroxymethyl-7,8-dihydropteridine diphosphate from 7,8-dihydroneopterin triphosphate: step 4/4.</text>
</comment>
<dbReference type="GO" id="GO:0046656">
    <property type="term" value="P:folic acid biosynthetic process"/>
    <property type="evidence" value="ECO:0007669"/>
    <property type="project" value="UniProtKB-KW"/>
</dbReference>
<reference evidence="9" key="1">
    <citation type="submission" date="2018-05" db="EMBL/GenBank/DDBJ databases">
        <authorList>
            <person name="Lanie J.A."/>
            <person name="Ng W.-L."/>
            <person name="Kazmierczak K.M."/>
            <person name="Andrzejewski T.M."/>
            <person name="Davidsen T.M."/>
            <person name="Wayne K.J."/>
            <person name="Tettelin H."/>
            <person name="Glass J.I."/>
            <person name="Rusch D."/>
            <person name="Podicherti R."/>
            <person name="Tsui H.-C.T."/>
            <person name="Winkler M.E."/>
        </authorList>
    </citation>
    <scope>NUCLEOTIDE SEQUENCE</scope>
</reference>
<dbReference type="EC" id="2.7.6.3" evidence="2"/>
<dbReference type="SUPFAM" id="SSF55083">
    <property type="entry name" value="6-hydroxymethyl-7,8-dihydropterin pyrophosphokinase, HPPK"/>
    <property type="match status" value="1"/>
</dbReference>
<dbReference type="EMBL" id="UINC01024310">
    <property type="protein sequence ID" value="SVA97688.1"/>
    <property type="molecule type" value="Genomic_DNA"/>
</dbReference>
<evidence type="ECO:0000256" key="5">
    <source>
        <dbReference type="ARBA" id="ARBA00022777"/>
    </source>
</evidence>
<name>A0A382A7Z7_9ZZZZ</name>
<feature type="domain" description="7,8-dihydro-6-hydroxymethylpterin-pyrophosphokinase" evidence="8">
    <location>
        <begin position="3"/>
        <end position="59"/>
    </location>
</feature>
<keyword evidence="3" id="KW-0808">Transferase</keyword>
<evidence type="ECO:0000256" key="3">
    <source>
        <dbReference type="ARBA" id="ARBA00022679"/>
    </source>
</evidence>
<organism evidence="9">
    <name type="scientific">marine metagenome</name>
    <dbReference type="NCBI Taxonomy" id="408172"/>
    <lineage>
        <taxon>unclassified sequences</taxon>
        <taxon>metagenomes</taxon>
        <taxon>ecological metagenomes</taxon>
    </lineage>
</organism>
<evidence type="ECO:0000256" key="6">
    <source>
        <dbReference type="ARBA" id="ARBA00022840"/>
    </source>
</evidence>
<keyword evidence="4" id="KW-0547">Nucleotide-binding</keyword>
<dbReference type="Gene3D" id="3.30.70.560">
    <property type="entry name" value="7,8-Dihydro-6-hydroxymethylpterin-pyrophosphokinase HPPK"/>
    <property type="match status" value="1"/>
</dbReference>
<accession>A0A382A7Z7</accession>
<keyword evidence="5" id="KW-0418">Kinase</keyword>
<dbReference type="GO" id="GO:0016301">
    <property type="term" value="F:kinase activity"/>
    <property type="evidence" value="ECO:0007669"/>
    <property type="project" value="UniProtKB-KW"/>
</dbReference>
<evidence type="ECO:0000256" key="7">
    <source>
        <dbReference type="ARBA" id="ARBA00022909"/>
    </source>
</evidence>
<dbReference type="AlphaFoldDB" id="A0A382A7Z7"/>
<dbReference type="UniPathway" id="UPA00077">
    <property type="reaction ID" value="UER00155"/>
</dbReference>
<evidence type="ECO:0000256" key="2">
    <source>
        <dbReference type="ARBA" id="ARBA00013253"/>
    </source>
</evidence>
<keyword evidence="6" id="KW-0067">ATP-binding</keyword>
<gene>
    <name evidence="9" type="ORF">METZ01_LOCUS150542</name>
</gene>
<dbReference type="PANTHER" id="PTHR43071:SF1">
    <property type="entry name" value="2-AMINO-4-HYDROXY-6-HYDROXYMETHYLDIHYDROPTERIDINE PYROPHOSPHOKINASE"/>
    <property type="match status" value="1"/>
</dbReference>
<sequence length="97" mass="11026">MFIEENLGRTRTFVNAPRAIDLDILLWGSMRIDQPGLVIPHPRIESRGFVLGPILEIDPTIIHPYSCKPLVEVYNSLGLIDKPVRINVKASYLEEED</sequence>
<protein>
    <recommendedName>
        <fullName evidence="2">2-amino-4-hydroxy-6-hydroxymethyldihydropteridine diphosphokinase</fullName>
        <ecNumber evidence="2">2.7.6.3</ecNumber>
    </recommendedName>
</protein>
<proteinExistence type="predicted"/>
<dbReference type="GO" id="GO:0005524">
    <property type="term" value="F:ATP binding"/>
    <property type="evidence" value="ECO:0007669"/>
    <property type="project" value="UniProtKB-KW"/>
</dbReference>
<dbReference type="GO" id="GO:0046654">
    <property type="term" value="P:tetrahydrofolate biosynthetic process"/>
    <property type="evidence" value="ECO:0007669"/>
    <property type="project" value="UniProtKB-UniPathway"/>
</dbReference>
<evidence type="ECO:0000259" key="8">
    <source>
        <dbReference type="Pfam" id="PF01288"/>
    </source>
</evidence>
<evidence type="ECO:0000256" key="4">
    <source>
        <dbReference type="ARBA" id="ARBA00022741"/>
    </source>
</evidence>
<dbReference type="GO" id="GO:0003848">
    <property type="term" value="F:2-amino-4-hydroxy-6-hydroxymethyldihydropteridine diphosphokinase activity"/>
    <property type="evidence" value="ECO:0007669"/>
    <property type="project" value="UniProtKB-EC"/>
</dbReference>
<dbReference type="InterPro" id="IPR000550">
    <property type="entry name" value="Hppk"/>
</dbReference>